<accession>A0ABQ5KW82</accession>
<comment type="caution">
    <text evidence="3">The sequence shown here is derived from an EMBL/GenBank/DDBJ whole genome shotgun (WGS) entry which is preliminary data.</text>
</comment>
<evidence type="ECO:0000256" key="2">
    <source>
        <dbReference type="SAM" id="MobiDB-lite"/>
    </source>
</evidence>
<dbReference type="Gene3D" id="1.20.5.170">
    <property type="match status" value="1"/>
</dbReference>
<evidence type="ECO:0000313" key="3">
    <source>
        <dbReference type="EMBL" id="GKT36271.1"/>
    </source>
</evidence>
<organism evidence="3 4">
    <name type="scientific">Aduncisulcus paluster</name>
    <dbReference type="NCBI Taxonomy" id="2918883"/>
    <lineage>
        <taxon>Eukaryota</taxon>
        <taxon>Metamonada</taxon>
        <taxon>Carpediemonas-like organisms</taxon>
        <taxon>Aduncisulcus</taxon>
    </lineage>
</organism>
<dbReference type="Proteomes" id="UP001057375">
    <property type="component" value="Unassembled WGS sequence"/>
</dbReference>
<name>A0ABQ5KW82_9EUKA</name>
<sequence length="497" mass="57092">MDFSQLAKEEENSSTESSGSIPEKDLVDPDLDEIFDNDTFKPEKIGIKAEFVKIGCCPSKFPPGREPTEQKPPISLDNPSIIKVNENHFPGFALNMVKGLGSVVFTSLLFPFISSTSVKGIYLNVGKESGPQQLSITFAHSGDKTTLKDYDFDQPSGESNEWYYLPVNLEDVTACTIEGGVRWVDKITEDGEIDRRSCLSGIRIVRSEAEVKRMQDEEERKRILQLLAPHFEKEKQEMKKQNEILMAQLRRQKMEYQENMKRQVDLLKQQIQQQKKEFEQKLNEKERETALQKLEHQKEKEEILQAIETERKQRNAHIKEIVEWCVKILKEHSTFGTLIHFQKTEHSQNIVQIFQRLAQKDTFSFHLSSKISDLESKVSSSEGQLSEYERKKDEMETSMLEIQSKIRELESKVSSLHQPDKSSPSTPRKGNQQLKRVKSLASLSHSDKKSPSSSTSRLLRSRSSRSTVSSPTLHSQEGSPIRFRDHFAFCYSEDISD</sequence>
<feature type="coiled-coil region" evidence="1">
    <location>
        <begin position="235"/>
        <end position="313"/>
    </location>
</feature>
<feature type="region of interest" description="Disordered" evidence="2">
    <location>
        <begin position="1"/>
        <end position="29"/>
    </location>
</feature>
<reference evidence="3" key="1">
    <citation type="submission" date="2022-03" db="EMBL/GenBank/DDBJ databases">
        <title>Draft genome sequence of Aduncisulcus paluster, a free-living microaerophilic Fornicata.</title>
        <authorList>
            <person name="Yuyama I."/>
            <person name="Kume K."/>
            <person name="Tamura T."/>
            <person name="Inagaki Y."/>
            <person name="Hashimoto T."/>
        </authorList>
    </citation>
    <scope>NUCLEOTIDE SEQUENCE</scope>
    <source>
        <strain evidence="3">NY0171</strain>
    </source>
</reference>
<protein>
    <submittedName>
        <fullName evidence="3">Uncharacterized protein</fullName>
    </submittedName>
</protein>
<feature type="region of interest" description="Disordered" evidence="2">
    <location>
        <begin position="411"/>
        <end position="478"/>
    </location>
</feature>
<keyword evidence="1" id="KW-0175">Coiled coil</keyword>
<feature type="region of interest" description="Disordered" evidence="2">
    <location>
        <begin position="376"/>
        <end position="396"/>
    </location>
</feature>
<evidence type="ECO:0000313" key="4">
    <source>
        <dbReference type="Proteomes" id="UP001057375"/>
    </source>
</evidence>
<feature type="compositionally biased region" description="Low complexity" evidence="2">
    <location>
        <begin position="464"/>
        <end position="475"/>
    </location>
</feature>
<feature type="compositionally biased region" description="Polar residues" evidence="2">
    <location>
        <begin position="412"/>
        <end position="434"/>
    </location>
</feature>
<proteinExistence type="predicted"/>
<evidence type="ECO:0000256" key="1">
    <source>
        <dbReference type="SAM" id="Coils"/>
    </source>
</evidence>
<gene>
    <name evidence="3" type="ORF">ADUPG1_009268</name>
</gene>
<dbReference type="EMBL" id="BQXS01011180">
    <property type="protein sequence ID" value="GKT36271.1"/>
    <property type="molecule type" value="Genomic_DNA"/>
</dbReference>
<keyword evidence="4" id="KW-1185">Reference proteome</keyword>